<evidence type="ECO:0000256" key="1">
    <source>
        <dbReference type="ARBA" id="ARBA00004141"/>
    </source>
</evidence>
<reference evidence="7 8" key="1">
    <citation type="submission" date="2018-06" db="EMBL/GenBank/DDBJ databases">
        <authorList>
            <consortium name="Pathogen Informatics"/>
            <person name="Doyle S."/>
        </authorList>
    </citation>
    <scope>NUCLEOTIDE SEQUENCE [LARGE SCALE GENOMIC DNA]</scope>
    <source>
        <strain evidence="8">ATCC 11859 / DSM 33 / NCIB 8841 / NCTC 4822</strain>
    </source>
</reference>
<proteinExistence type="predicted"/>
<comment type="subcellular location">
    <subcellularLocation>
        <location evidence="1">Membrane</location>
        <topology evidence="1">Multi-pass membrane protein</topology>
    </subcellularLocation>
</comment>
<feature type="transmembrane region" description="Helical" evidence="5">
    <location>
        <begin position="152"/>
        <end position="173"/>
    </location>
</feature>
<feature type="transmembrane region" description="Helical" evidence="5">
    <location>
        <begin position="386"/>
        <end position="404"/>
    </location>
</feature>
<keyword evidence="4 5" id="KW-0472">Membrane</keyword>
<dbReference type="InterPro" id="IPR050367">
    <property type="entry name" value="APC_superfamily"/>
</dbReference>
<feature type="transmembrane region" description="Helical" evidence="5">
    <location>
        <begin position="12"/>
        <end position="35"/>
    </location>
</feature>
<evidence type="ECO:0000256" key="3">
    <source>
        <dbReference type="ARBA" id="ARBA00022989"/>
    </source>
</evidence>
<gene>
    <name evidence="7" type="primary">puuP_1</name>
    <name evidence="7" type="ORF">NCTC4822_02691</name>
</gene>
<evidence type="ECO:0000256" key="5">
    <source>
        <dbReference type="SAM" id="Phobius"/>
    </source>
</evidence>
<name>A0A380CA03_SPOPA</name>
<evidence type="ECO:0000259" key="6">
    <source>
        <dbReference type="Pfam" id="PF00324"/>
    </source>
</evidence>
<dbReference type="GO" id="GO:0055085">
    <property type="term" value="P:transmembrane transport"/>
    <property type="evidence" value="ECO:0007669"/>
    <property type="project" value="InterPro"/>
</dbReference>
<dbReference type="RefSeq" id="WP_172481053.1">
    <property type="nucleotide sequence ID" value="NZ_CP038012.1"/>
</dbReference>
<feature type="transmembrane region" description="Helical" evidence="5">
    <location>
        <begin position="349"/>
        <end position="374"/>
    </location>
</feature>
<organism evidence="7 8">
    <name type="scientific">Sporosarcina pasteurii</name>
    <name type="common">Bacillus pasteurii</name>
    <dbReference type="NCBI Taxonomy" id="1474"/>
    <lineage>
        <taxon>Bacteria</taxon>
        <taxon>Bacillati</taxon>
        <taxon>Bacillota</taxon>
        <taxon>Bacilli</taxon>
        <taxon>Bacillales</taxon>
        <taxon>Caryophanaceae</taxon>
        <taxon>Sporosarcina</taxon>
    </lineage>
</organism>
<dbReference type="PIRSF" id="PIRSF006060">
    <property type="entry name" value="AA_transporter"/>
    <property type="match status" value="1"/>
</dbReference>
<dbReference type="AlphaFoldDB" id="A0A380CA03"/>
<feature type="transmembrane region" description="Helical" evidence="5">
    <location>
        <begin position="410"/>
        <end position="429"/>
    </location>
</feature>
<feature type="transmembrane region" description="Helical" evidence="5">
    <location>
        <begin position="47"/>
        <end position="66"/>
    </location>
</feature>
<protein>
    <submittedName>
        <fullName evidence="7">Putrescine importer PuuP</fullName>
    </submittedName>
</protein>
<dbReference type="Pfam" id="PF00324">
    <property type="entry name" value="AA_permease"/>
    <property type="match status" value="1"/>
</dbReference>
<keyword evidence="8" id="KW-1185">Reference proteome</keyword>
<feature type="domain" description="Amino acid permease/ SLC12A" evidence="6">
    <location>
        <begin position="19"/>
        <end position="406"/>
    </location>
</feature>
<feature type="transmembrane region" description="Helical" evidence="5">
    <location>
        <begin position="193"/>
        <end position="217"/>
    </location>
</feature>
<dbReference type="Proteomes" id="UP000254519">
    <property type="component" value="Unassembled WGS sequence"/>
</dbReference>
<dbReference type="EMBL" id="UGYZ01000002">
    <property type="protein sequence ID" value="SUJ16028.1"/>
    <property type="molecule type" value="Genomic_DNA"/>
</dbReference>
<accession>A0A380CA03</accession>
<feature type="transmembrane region" description="Helical" evidence="5">
    <location>
        <begin position="268"/>
        <end position="295"/>
    </location>
</feature>
<dbReference type="InterPro" id="IPR004841">
    <property type="entry name" value="AA-permease/SLC12A_dom"/>
</dbReference>
<sequence>MVERTTLKRSLGVWAIVALGLGYMTPTVVFDTFGIVSKLTNGVVPTAYLVALVVMVLTAISYGKMVKAFPQAGSAYTYARETMGPHLGFLVGWASLLDYLLLPMVNALIIRIYMESLFPNVSVWIWVISYVVLVTAINMYSMQSTSSVNMILVVFTLVLIGTFLILATFQFANGMGEGTLLTINPLTNGNMELAAILTGATVVAFSFIGFDAITMYTEEAKDTSTVPRAILLTVMIGGLIFFVASYFTQALFPDVSRFNMLDDTLPEIGLYVGGQVFQLIFLAGAFGATFASGLASHASVSRLLYVMGRNGVLPKKTFGKLHPKFRTPVFTIVLTGAVSLFAVGPDLELIASVINFGALIAFTFVNLSVIVHFYIRQKRRTASGTFKYLIMPTLGALSTGLLWSHLHADAFIGGLVWIVIGVIYMLFITKFFRKELGSMDAIEDDSVVSEVFKKKELVVGSTIEGINLADEEIVKN</sequence>
<dbReference type="PANTHER" id="PTHR42770">
    <property type="entry name" value="AMINO ACID TRANSPORTER-RELATED"/>
    <property type="match status" value="1"/>
</dbReference>
<feature type="transmembrane region" description="Helical" evidence="5">
    <location>
        <begin position="325"/>
        <end position="343"/>
    </location>
</feature>
<keyword evidence="3 5" id="KW-1133">Transmembrane helix</keyword>
<feature type="transmembrane region" description="Helical" evidence="5">
    <location>
        <begin position="121"/>
        <end position="140"/>
    </location>
</feature>
<feature type="transmembrane region" description="Helical" evidence="5">
    <location>
        <begin position="87"/>
        <end position="109"/>
    </location>
</feature>
<dbReference type="PANTHER" id="PTHR42770:SF8">
    <property type="entry name" value="PUTRESCINE IMPORTER PUUP"/>
    <property type="match status" value="1"/>
</dbReference>
<dbReference type="Gene3D" id="1.20.1740.10">
    <property type="entry name" value="Amino acid/polyamine transporter I"/>
    <property type="match status" value="1"/>
</dbReference>
<evidence type="ECO:0000256" key="2">
    <source>
        <dbReference type="ARBA" id="ARBA00022692"/>
    </source>
</evidence>
<dbReference type="GO" id="GO:0016020">
    <property type="term" value="C:membrane"/>
    <property type="evidence" value="ECO:0007669"/>
    <property type="project" value="UniProtKB-SubCell"/>
</dbReference>
<feature type="transmembrane region" description="Helical" evidence="5">
    <location>
        <begin position="229"/>
        <end position="248"/>
    </location>
</feature>
<evidence type="ECO:0000256" key="4">
    <source>
        <dbReference type="ARBA" id="ARBA00023136"/>
    </source>
</evidence>
<keyword evidence="2 5" id="KW-0812">Transmembrane</keyword>
<evidence type="ECO:0000313" key="8">
    <source>
        <dbReference type="Proteomes" id="UP000254519"/>
    </source>
</evidence>
<evidence type="ECO:0000313" key="7">
    <source>
        <dbReference type="EMBL" id="SUJ16028.1"/>
    </source>
</evidence>